<keyword evidence="1" id="KW-0175">Coiled coil</keyword>
<dbReference type="InterPro" id="IPR046700">
    <property type="entry name" value="DUF6570"/>
</dbReference>
<name>A0A819VJD0_9BILA</name>
<evidence type="ECO:0008006" key="6">
    <source>
        <dbReference type="Google" id="ProtNLM"/>
    </source>
</evidence>
<dbReference type="Pfam" id="PF20209">
    <property type="entry name" value="DUF6570"/>
    <property type="match status" value="1"/>
</dbReference>
<gene>
    <name evidence="4" type="ORF">FNK824_LOCUS31807</name>
</gene>
<dbReference type="Proteomes" id="UP000663874">
    <property type="component" value="Unassembled WGS sequence"/>
</dbReference>
<feature type="domain" description="Helitron helicase-like" evidence="2">
    <location>
        <begin position="487"/>
        <end position="661"/>
    </location>
</feature>
<proteinExistence type="predicted"/>
<sequence length="820" mass="94361">MKKWLTLDQIMEKKHPNTVRQVRSLVEREAKFKNNLNYEVFTMSIQRCNRNLVETEDRLETLEEHIQRLQLNNEYESMRSLKRCQNENENEKISLKLHKRNHDQSRKMEIQIPSEQIWPKIATTKIKHQCLGGFKEALSNNVVDRINQHLLHPVHEMPSCVIRLNIDIDSNSKCFKMSEQVRNSLIHAKDSSVIINRMLLYQKAINLETGCGILCNKCYKYLISNKMPTFALNNSMWVDDVPQELQELTLSEQKLIALYRHSSCVIRLFSITYDPSLAQTALKSNVIIFPQNVSEIARSLPLASDELSQFIKIIFVGKSLPKKDQLRSILTVRREIIRKALIWLCKKNILYKYIHIDHLLIDTLPINDIPDCLWNTLSLVDESESQNTEHSGYINNYIDSNDLPENEIISLNTSALIDTDGGATSSIDIRRHLIRWISITNEVVASDDNIYFILHGKHPVNEYFNTAFLSACAKARILVSRPYFTSQSVEIDQLTSAEIKLASNQIELNSYNYQSNPRLTALIKQLKTVSGSIMGSNQSRSNYRIELHSQIFIFGLPNIFITINPCDLHYPLAMKFTGVDLNIDDLLLNQMPKSHERAAIVAGHPVAIARFFNRLISTVLSTLVGYNINKYESHPDGSELGKIDAYYGTVEESGRGALHLYKLLWLADNKHPHELRASITNEIFRENLIRYLEGIIKEDLSCFENENIALDPTTIEKQNHTLLSKCSPILCSNDVNFDREKRAAICILAAQNQIHHHTSTCYKYHKGSSTDNMSCLLRYPKELHDTTTINTETGEILMRRAHPMMNNFNEWFLLACRFVS</sequence>
<evidence type="ECO:0000313" key="4">
    <source>
        <dbReference type="EMBL" id="CAF4110077.1"/>
    </source>
</evidence>
<organism evidence="4 5">
    <name type="scientific">Rotaria sordida</name>
    <dbReference type="NCBI Taxonomy" id="392033"/>
    <lineage>
        <taxon>Eukaryota</taxon>
        <taxon>Metazoa</taxon>
        <taxon>Spiralia</taxon>
        <taxon>Gnathifera</taxon>
        <taxon>Rotifera</taxon>
        <taxon>Eurotatoria</taxon>
        <taxon>Bdelloidea</taxon>
        <taxon>Philodinida</taxon>
        <taxon>Philodinidae</taxon>
        <taxon>Rotaria</taxon>
    </lineage>
</organism>
<protein>
    <recommendedName>
        <fullName evidence="6">Helitron helicase-like domain-containing protein</fullName>
    </recommendedName>
</protein>
<evidence type="ECO:0000259" key="2">
    <source>
        <dbReference type="Pfam" id="PF14214"/>
    </source>
</evidence>
<dbReference type="AlphaFoldDB" id="A0A819VJD0"/>
<dbReference type="InterPro" id="IPR025476">
    <property type="entry name" value="Helitron_helicase-like"/>
</dbReference>
<dbReference type="Pfam" id="PF14214">
    <property type="entry name" value="Helitron_like_N"/>
    <property type="match status" value="1"/>
</dbReference>
<accession>A0A819VJD0</accession>
<evidence type="ECO:0000259" key="3">
    <source>
        <dbReference type="Pfam" id="PF20209"/>
    </source>
</evidence>
<dbReference type="EMBL" id="CAJOBE010010513">
    <property type="protein sequence ID" value="CAF4110077.1"/>
    <property type="molecule type" value="Genomic_DNA"/>
</dbReference>
<evidence type="ECO:0000313" key="5">
    <source>
        <dbReference type="Proteomes" id="UP000663874"/>
    </source>
</evidence>
<evidence type="ECO:0000256" key="1">
    <source>
        <dbReference type="SAM" id="Coils"/>
    </source>
</evidence>
<comment type="caution">
    <text evidence="4">The sequence shown here is derived from an EMBL/GenBank/DDBJ whole genome shotgun (WGS) entry which is preliminary data.</text>
</comment>
<reference evidence="4" key="1">
    <citation type="submission" date="2021-02" db="EMBL/GenBank/DDBJ databases">
        <authorList>
            <person name="Nowell W R."/>
        </authorList>
    </citation>
    <scope>NUCLEOTIDE SEQUENCE</scope>
</reference>
<feature type="domain" description="DUF6570" evidence="3">
    <location>
        <begin position="225"/>
        <end position="358"/>
    </location>
</feature>
<feature type="coiled-coil region" evidence="1">
    <location>
        <begin position="45"/>
        <end position="101"/>
    </location>
</feature>